<feature type="transmembrane region" description="Helical" evidence="8">
    <location>
        <begin position="184"/>
        <end position="202"/>
    </location>
</feature>
<protein>
    <submittedName>
        <fullName evidence="10">Probable transporter PD_1893</fullName>
    </submittedName>
</protein>
<comment type="caution">
    <text evidence="9">The sequence shown here is derived from an EMBL/GenBank/DDBJ whole genome shotgun (WGS) entry which is preliminary data.</text>
</comment>
<feature type="transmembrane region" description="Helical" evidence="8">
    <location>
        <begin position="38"/>
        <end position="58"/>
    </location>
</feature>
<dbReference type="Pfam" id="PF04143">
    <property type="entry name" value="Sulf_transp"/>
    <property type="match status" value="1"/>
</dbReference>
<keyword evidence="6 8" id="KW-1133">Transmembrane helix</keyword>
<dbReference type="AlphaFoldDB" id="A0A9P1DK51"/>
<dbReference type="EMBL" id="CAMXCT020005224">
    <property type="protein sequence ID" value="CAL1165140.1"/>
    <property type="molecule type" value="Genomic_DNA"/>
</dbReference>
<keyword evidence="2" id="KW-0813">Transport</keyword>
<keyword evidence="11" id="KW-1185">Reference proteome</keyword>
<dbReference type="InterPro" id="IPR046513">
    <property type="entry name" value="DUF6691"/>
</dbReference>
<evidence type="ECO:0000256" key="2">
    <source>
        <dbReference type="ARBA" id="ARBA00022448"/>
    </source>
</evidence>
<feature type="transmembrane region" description="Helical" evidence="8">
    <location>
        <begin position="106"/>
        <end position="125"/>
    </location>
</feature>
<evidence type="ECO:0000313" key="11">
    <source>
        <dbReference type="Proteomes" id="UP001152797"/>
    </source>
</evidence>
<evidence type="ECO:0000256" key="7">
    <source>
        <dbReference type="ARBA" id="ARBA00023136"/>
    </source>
</evidence>
<dbReference type="PANTHER" id="PTHR30574">
    <property type="entry name" value="INNER MEMBRANE PROTEIN YEDE"/>
    <property type="match status" value="1"/>
</dbReference>
<feature type="transmembrane region" description="Helical" evidence="8">
    <location>
        <begin position="78"/>
        <end position="99"/>
    </location>
</feature>
<dbReference type="OrthoDB" id="10254418at2759"/>
<keyword evidence="5 8" id="KW-0812">Transmembrane</keyword>
<evidence type="ECO:0000313" key="9">
    <source>
        <dbReference type="EMBL" id="CAI4011765.1"/>
    </source>
</evidence>
<feature type="transmembrane region" description="Helical" evidence="8">
    <location>
        <begin position="145"/>
        <end position="163"/>
    </location>
</feature>
<keyword evidence="3" id="KW-1003">Cell membrane</keyword>
<dbReference type="EMBL" id="CAMXCT030005224">
    <property type="protein sequence ID" value="CAL4799077.1"/>
    <property type="molecule type" value="Genomic_DNA"/>
</dbReference>
<keyword evidence="4" id="KW-0997">Cell inner membrane</keyword>
<evidence type="ECO:0000256" key="6">
    <source>
        <dbReference type="ARBA" id="ARBA00022989"/>
    </source>
</evidence>
<keyword evidence="7 8" id="KW-0472">Membrane</keyword>
<dbReference type="EMBL" id="CAMXCT010005224">
    <property type="protein sequence ID" value="CAI4011765.1"/>
    <property type="molecule type" value="Genomic_DNA"/>
</dbReference>
<evidence type="ECO:0000256" key="5">
    <source>
        <dbReference type="ARBA" id="ARBA00022692"/>
    </source>
</evidence>
<proteinExistence type="predicted"/>
<gene>
    <name evidence="9" type="ORF">C1SCF055_LOCUS36894</name>
</gene>
<evidence type="ECO:0000313" key="10">
    <source>
        <dbReference type="EMBL" id="CAL4799077.1"/>
    </source>
</evidence>
<dbReference type="InterPro" id="IPR007272">
    <property type="entry name" value="Sulf_transp_TsuA/YedE"/>
</dbReference>
<evidence type="ECO:0000256" key="3">
    <source>
        <dbReference type="ARBA" id="ARBA00022475"/>
    </source>
</evidence>
<dbReference type="GO" id="GO:0005886">
    <property type="term" value="C:plasma membrane"/>
    <property type="evidence" value="ECO:0007669"/>
    <property type="project" value="UniProtKB-SubCell"/>
</dbReference>
<accession>A0A9P1DK51</accession>
<reference evidence="10 11" key="2">
    <citation type="submission" date="2024-05" db="EMBL/GenBank/DDBJ databases">
        <authorList>
            <person name="Chen Y."/>
            <person name="Shah S."/>
            <person name="Dougan E. K."/>
            <person name="Thang M."/>
            <person name="Chan C."/>
        </authorList>
    </citation>
    <scope>NUCLEOTIDE SEQUENCE [LARGE SCALE GENOMIC DNA]</scope>
</reference>
<sequence length="262" mass="27509">MARYVVAGFSLGLGTRFQRGCTSGHGICGLPRFSKRSWLAVPLFMLFAGLVVYLTRHVMQTGEPNKAGIAPLQWPPSWEFALCTVAASLLLAVLSFAPLPGSAHGVICPLAAGTIFGLGLGVAGMTSQAKVLNFLDVAGYWDPSLAFVMGCGILVSFPAFYLAEAEGAKPRCAESFEKPSKSGDYATLTLGAILFGIGWGLVGICPGPALAGTVPNLLASTPAGWLVPPKDWGTSRHGDANQSCHDIEGQPPNQLRCFGREN</sequence>
<organism evidence="9">
    <name type="scientific">Cladocopium goreaui</name>
    <dbReference type="NCBI Taxonomy" id="2562237"/>
    <lineage>
        <taxon>Eukaryota</taxon>
        <taxon>Sar</taxon>
        <taxon>Alveolata</taxon>
        <taxon>Dinophyceae</taxon>
        <taxon>Suessiales</taxon>
        <taxon>Symbiodiniaceae</taxon>
        <taxon>Cladocopium</taxon>
    </lineage>
</organism>
<evidence type="ECO:0000256" key="1">
    <source>
        <dbReference type="ARBA" id="ARBA00004429"/>
    </source>
</evidence>
<evidence type="ECO:0000256" key="4">
    <source>
        <dbReference type="ARBA" id="ARBA00022519"/>
    </source>
</evidence>
<dbReference type="Pfam" id="PF20398">
    <property type="entry name" value="DUF6691"/>
    <property type="match status" value="1"/>
</dbReference>
<dbReference type="Proteomes" id="UP001152797">
    <property type="component" value="Unassembled WGS sequence"/>
</dbReference>
<dbReference type="PANTHER" id="PTHR30574:SF1">
    <property type="entry name" value="SULPHUR TRANSPORT DOMAIN-CONTAINING PROTEIN"/>
    <property type="match status" value="1"/>
</dbReference>
<reference evidence="9" key="1">
    <citation type="submission" date="2022-10" db="EMBL/GenBank/DDBJ databases">
        <authorList>
            <person name="Chen Y."/>
            <person name="Dougan E. K."/>
            <person name="Chan C."/>
            <person name="Rhodes N."/>
            <person name="Thang M."/>
        </authorList>
    </citation>
    <scope>NUCLEOTIDE SEQUENCE</scope>
</reference>
<name>A0A9P1DK51_9DINO</name>
<evidence type="ECO:0000256" key="8">
    <source>
        <dbReference type="SAM" id="Phobius"/>
    </source>
</evidence>
<comment type="subcellular location">
    <subcellularLocation>
        <location evidence="1">Cell inner membrane</location>
        <topology evidence="1">Multi-pass membrane protein</topology>
    </subcellularLocation>
</comment>